<dbReference type="CDD" id="cd04301">
    <property type="entry name" value="NAT_SF"/>
    <property type="match status" value="1"/>
</dbReference>
<dbReference type="Proteomes" id="UP000661607">
    <property type="component" value="Unassembled WGS sequence"/>
</dbReference>
<evidence type="ECO:0000259" key="3">
    <source>
        <dbReference type="PROSITE" id="PS51186"/>
    </source>
</evidence>
<accession>A0ABR9KQS5</accession>
<organism evidence="4 5">
    <name type="scientific">Nonomuraea africana</name>
    <dbReference type="NCBI Taxonomy" id="46171"/>
    <lineage>
        <taxon>Bacteria</taxon>
        <taxon>Bacillati</taxon>
        <taxon>Actinomycetota</taxon>
        <taxon>Actinomycetes</taxon>
        <taxon>Streptosporangiales</taxon>
        <taxon>Streptosporangiaceae</taxon>
        <taxon>Nonomuraea</taxon>
    </lineage>
</organism>
<evidence type="ECO:0000313" key="5">
    <source>
        <dbReference type="Proteomes" id="UP000661607"/>
    </source>
</evidence>
<dbReference type="InterPro" id="IPR016181">
    <property type="entry name" value="Acyl_CoA_acyltransferase"/>
</dbReference>
<keyword evidence="1" id="KW-0808">Transferase</keyword>
<dbReference type="InterPro" id="IPR050832">
    <property type="entry name" value="Bact_Acetyltransf"/>
</dbReference>
<gene>
    <name evidence="4" type="ORF">H4W81_007157</name>
</gene>
<dbReference type="Pfam" id="PF00583">
    <property type="entry name" value="Acetyltransf_1"/>
    <property type="match status" value="1"/>
</dbReference>
<dbReference type="SUPFAM" id="SSF55729">
    <property type="entry name" value="Acyl-CoA N-acyltransferases (Nat)"/>
    <property type="match status" value="1"/>
</dbReference>
<dbReference type="PROSITE" id="PS51186">
    <property type="entry name" value="GNAT"/>
    <property type="match status" value="1"/>
</dbReference>
<dbReference type="InterPro" id="IPR000182">
    <property type="entry name" value="GNAT_dom"/>
</dbReference>
<name>A0ABR9KQS5_9ACTN</name>
<evidence type="ECO:0000313" key="4">
    <source>
        <dbReference type="EMBL" id="MBE1564378.1"/>
    </source>
</evidence>
<keyword evidence="5" id="KW-1185">Reference proteome</keyword>
<evidence type="ECO:0000256" key="1">
    <source>
        <dbReference type="ARBA" id="ARBA00022679"/>
    </source>
</evidence>
<sequence>MTPPSIDIRPATSADAALLAQMNEFVHAVHARNRPDIFRADPAQADLVPLFEAHLARPDIRILIAWSSGRPIGYALAIIVERPGDALVQPRTFAVLEHLAVAPTAIRTGVGTALVDAVRAAGRAAGCAALLTEAWDFNQEALAFYQAQGFTPMRHWLEQQL</sequence>
<comment type="caution">
    <text evidence="4">The sequence shown here is derived from an EMBL/GenBank/DDBJ whole genome shotgun (WGS) entry which is preliminary data.</text>
</comment>
<dbReference type="RefSeq" id="WP_192778770.1">
    <property type="nucleotide sequence ID" value="NZ_BAAASY010000008.1"/>
</dbReference>
<proteinExistence type="predicted"/>
<dbReference type="EMBL" id="JADBEF010000001">
    <property type="protein sequence ID" value="MBE1564378.1"/>
    <property type="molecule type" value="Genomic_DNA"/>
</dbReference>
<evidence type="ECO:0000256" key="2">
    <source>
        <dbReference type="ARBA" id="ARBA00023315"/>
    </source>
</evidence>
<feature type="domain" description="N-acetyltransferase" evidence="3">
    <location>
        <begin position="6"/>
        <end position="161"/>
    </location>
</feature>
<dbReference type="Gene3D" id="3.40.630.30">
    <property type="match status" value="1"/>
</dbReference>
<dbReference type="PANTHER" id="PTHR43877">
    <property type="entry name" value="AMINOALKYLPHOSPHONATE N-ACETYLTRANSFERASE-RELATED-RELATED"/>
    <property type="match status" value="1"/>
</dbReference>
<keyword evidence="2" id="KW-0012">Acyltransferase</keyword>
<reference evidence="4 5" key="1">
    <citation type="submission" date="2020-10" db="EMBL/GenBank/DDBJ databases">
        <title>Sequencing the genomes of 1000 actinobacteria strains.</title>
        <authorList>
            <person name="Klenk H.-P."/>
        </authorList>
    </citation>
    <scope>NUCLEOTIDE SEQUENCE [LARGE SCALE GENOMIC DNA]</scope>
    <source>
        <strain evidence="4 5">DSM 43748</strain>
    </source>
</reference>
<protein>
    <submittedName>
        <fullName evidence="4">GNAT superfamily N-acetyltransferase</fullName>
    </submittedName>
</protein>